<protein>
    <submittedName>
        <fullName evidence="2">Uncharacterized protein</fullName>
    </submittedName>
</protein>
<gene>
    <name evidence="2" type="ORF">GRJ2_002892400</name>
</gene>
<feature type="region of interest" description="Disordered" evidence="1">
    <location>
        <begin position="67"/>
        <end position="100"/>
    </location>
</feature>
<name>A0ABC9Y2U6_GRUJA</name>
<evidence type="ECO:0000256" key="1">
    <source>
        <dbReference type="SAM" id="MobiDB-lite"/>
    </source>
</evidence>
<evidence type="ECO:0000313" key="2">
    <source>
        <dbReference type="EMBL" id="GAB0204268.1"/>
    </source>
</evidence>
<keyword evidence="3" id="KW-1185">Reference proteome</keyword>
<proteinExistence type="predicted"/>
<dbReference type="AlphaFoldDB" id="A0ABC9Y2U6"/>
<organism evidence="2 3">
    <name type="scientific">Grus japonensis</name>
    <name type="common">Japanese crane</name>
    <name type="synonym">Red-crowned crane</name>
    <dbReference type="NCBI Taxonomy" id="30415"/>
    <lineage>
        <taxon>Eukaryota</taxon>
        <taxon>Metazoa</taxon>
        <taxon>Chordata</taxon>
        <taxon>Craniata</taxon>
        <taxon>Vertebrata</taxon>
        <taxon>Euteleostomi</taxon>
        <taxon>Archelosauria</taxon>
        <taxon>Archosauria</taxon>
        <taxon>Dinosauria</taxon>
        <taxon>Saurischia</taxon>
        <taxon>Theropoda</taxon>
        <taxon>Coelurosauria</taxon>
        <taxon>Aves</taxon>
        <taxon>Neognathae</taxon>
        <taxon>Neoaves</taxon>
        <taxon>Gruiformes</taxon>
        <taxon>Gruidae</taxon>
        <taxon>Grus</taxon>
    </lineage>
</organism>
<dbReference type="EMBL" id="BAAFJT010000040">
    <property type="protein sequence ID" value="GAB0204268.1"/>
    <property type="molecule type" value="Genomic_DNA"/>
</dbReference>
<evidence type="ECO:0000313" key="3">
    <source>
        <dbReference type="Proteomes" id="UP001623348"/>
    </source>
</evidence>
<sequence length="100" mass="11355">MGWDNPEHNYRLGREWIESSPEEKDLGMVVDEKLSMNQQCALVAQKANHVLDCIKRSMTSRYEALAVEDHSSEDMDDSQATPEVAPRPKRPMPQVVTTPT</sequence>
<dbReference type="Proteomes" id="UP001623348">
    <property type="component" value="Unassembled WGS sequence"/>
</dbReference>
<comment type="caution">
    <text evidence="2">The sequence shown here is derived from an EMBL/GenBank/DDBJ whole genome shotgun (WGS) entry which is preliminary data.</text>
</comment>
<reference evidence="2 3" key="1">
    <citation type="submission" date="2024-06" db="EMBL/GenBank/DDBJ databases">
        <title>The draft genome of Grus japonensis, version 3.</title>
        <authorList>
            <person name="Nabeshima K."/>
            <person name="Suzuki S."/>
            <person name="Onuma M."/>
        </authorList>
    </citation>
    <scope>NUCLEOTIDE SEQUENCE [LARGE SCALE GENOMIC DNA]</scope>
    <source>
        <strain evidence="2 3">451A</strain>
    </source>
</reference>
<dbReference type="PANTHER" id="PTHR33332">
    <property type="entry name" value="REVERSE TRANSCRIPTASE DOMAIN-CONTAINING PROTEIN"/>
    <property type="match status" value="1"/>
</dbReference>
<accession>A0ABC9Y2U6</accession>